<keyword evidence="2" id="KW-1185">Reference proteome</keyword>
<protein>
    <submittedName>
        <fullName evidence="1">Uncharacterized protein</fullName>
    </submittedName>
</protein>
<dbReference type="Proteomes" id="UP000676967">
    <property type="component" value="Chromosome"/>
</dbReference>
<accession>A0ABN6CHE0</accession>
<evidence type="ECO:0000313" key="2">
    <source>
        <dbReference type="Proteomes" id="UP000676967"/>
    </source>
</evidence>
<organism evidence="1 2">
    <name type="scientific">Actinoplanes ianthinogenes</name>
    <dbReference type="NCBI Taxonomy" id="122358"/>
    <lineage>
        <taxon>Bacteria</taxon>
        <taxon>Bacillati</taxon>
        <taxon>Actinomycetota</taxon>
        <taxon>Actinomycetes</taxon>
        <taxon>Micromonosporales</taxon>
        <taxon>Micromonosporaceae</taxon>
        <taxon>Actinoplanes</taxon>
    </lineage>
</organism>
<dbReference type="EMBL" id="AP023356">
    <property type="protein sequence ID" value="BCJ43473.1"/>
    <property type="molecule type" value="Genomic_DNA"/>
</dbReference>
<gene>
    <name evidence="1" type="ORF">Aiant_41300</name>
</gene>
<evidence type="ECO:0000313" key="1">
    <source>
        <dbReference type="EMBL" id="BCJ43473.1"/>
    </source>
</evidence>
<dbReference type="RefSeq" id="WP_189332133.1">
    <property type="nucleotide sequence ID" value="NZ_AP023356.1"/>
</dbReference>
<reference evidence="1 2" key="1">
    <citation type="submission" date="2020-08" db="EMBL/GenBank/DDBJ databases">
        <title>Whole genome shotgun sequence of Actinoplanes ianthinogenes NBRC 13996.</title>
        <authorList>
            <person name="Komaki H."/>
            <person name="Tamura T."/>
        </authorList>
    </citation>
    <scope>NUCLEOTIDE SEQUENCE [LARGE SCALE GENOMIC DNA]</scope>
    <source>
        <strain evidence="1 2">NBRC 13996</strain>
    </source>
</reference>
<sequence>MEATQIFVIQSPHVYLTVQFDASTGLTREQMVKVTGGINLTPEAVAKAEKGYAAQTENPKTGKN</sequence>
<proteinExistence type="predicted"/>
<name>A0ABN6CHE0_9ACTN</name>